<proteinExistence type="predicted"/>
<organism evidence="1 2">
    <name type="scientific">Lactuca sativa</name>
    <name type="common">Garden lettuce</name>
    <dbReference type="NCBI Taxonomy" id="4236"/>
    <lineage>
        <taxon>Eukaryota</taxon>
        <taxon>Viridiplantae</taxon>
        <taxon>Streptophyta</taxon>
        <taxon>Embryophyta</taxon>
        <taxon>Tracheophyta</taxon>
        <taxon>Spermatophyta</taxon>
        <taxon>Magnoliopsida</taxon>
        <taxon>eudicotyledons</taxon>
        <taxon>Gunneridae</taxon>
        <taxon>Pentapetalae</taxon>
        <taxon>asterids</taxon>
        <taxon>campanulids</taxon>
        <taxon>Asterales</taxon>
        <taxon>Asteraceae</taxon>
        <taxon>Cichorioideae</taxon>
        <taxon>Cichorieae</taxon>
        <taxon>Lactucinae</taxon>
        <taxon>Lactuca</taxon>
    </lineage>
</organism>
<gene>
    <name evidence="1" type="ORF">LSAT_V11C400201360</name>
</gene>
<protein>
    <submittedName>
        <fullName evidence="1">Uncharacterized protein</fullName>
    </submittedName>
</protein>
<reference evidence="1 2" key="1">
    <citation type="journal article" date="2017" name="Nat. Commun.">
        <title>Genome assembly with in vitro proximity ligation data and whole-genome triplication in lettuce.</title>
        <authorList>
            <person name="Reyes-Chin-Wo S."/>
            <person name="Wang Z."/>
            <person name="Yang X."/>
            <person name="Kozik A."/>
            <person name="Arikit S."/>
            <person name="Song C."/>
            <person name="Xia L."/>
            <person name="Froenicke L."/>
            <person name="Lavelle D.O."/>
            <person name="Truco M.J."/>
            <person name="Xia R."/>
            <person name="Zhu S."/>
            <person name="Xu C."/>
            <person name="Xu H."/>
            <person name="Xu X."/>
            <person name="Cox K."/>
            <person name="Korf I."/>
            <person name="Meyers B.C."/>
            <person name="Michelmore R.W."/>
        </authorList>
    </citation>
    <scope>NUCLEOTIDE SEQUENCE [LARGE SCALE GENOMIC DNA]</scope>
    <source>
        <strain evidence="2">cv. Salinas</strain>
        <tissue evidence="1">Seedlings</tissue>
    </source>
</reference>
<sequence length="129" mass="14742">MVVQSITVNELIKLIEKIKFVHAYICNDIEDSYNIPKVCRSWINHANDCYPFNCRSYSWCFITLKSCECTEYVSIGASNHGQNEDLLSQSLLGLVLGSSNVYQPVTIRLKNTHRFSSYVSISFCCLLMI</sequence>
<dbReference type="Proteomes" id="UP000235145">
    <property type="component" value="Unassembled WGS sequence"/>
</dbReference>
<keyword evidence="2" id="KW-1185">Reference proteome</keyword>
<dbReference type="EMBL" id="NBSK02000004">
    <property type="protein sequence ID" value="KAJ0212000.1"/>
    <property type="molecule type" value="Genomic_DNA"/>
</dbReference>
<name>A0A9R1VSX7_LACSA</name>
<accession>A0A9R1VSX7</accession>
<dbReference type="AlphaFoldDB" id="A0A9R1VSX7"/>
<evidence type="ECO:0000313" key="2">
    <source>
        <dbReference type="Proteomes" id="UP000235145"/>
    </source>
</evidence>
<evidence type="ECO:0000313" key="1">
    <source>
        <dbReference type="EMBL" id="KAJ0212000.1"/>
    </source>
</evidence>
<comment type="caution">
    <text evidence="1">The sequence shown here is derived from an EMBL/GenBank/DDBJ whole genome shotgun (WGS) entry which is preliminary data.</text>
</comment>